<proteinExistence type="predicted"/>
<feature type="region of interest" description="Disordered" evidence="1">
    <location>
        <begin position="746"/>
        <end position="767"/>
    </location>
</feature>
<dbReference type="InterPro" id="IPR001739">
    <property type="entry name" value="Methyl_CpG_DNA-bd"/>
</dbReference>
<feature type="compositionally biased region" description="Polar residues" evidence="1">
    <location>
        <begin position="308"/>
        <end position="321"/>
    </location>
</feature>
<dbReference type="GO" id="GO:0003677">
    <property type="term" value="F:DNA binding"/>
    <property type="evidence" value="ECO:0007669"/>
    <property type="project" value="InterPro"/>
</dbReference>
<dbReference type="InterPro" id="IPR038945">
    <property type="entry name" value="MBD13-like"/>
</dbReference>
<feature type="region of interest" description="Disordered" evidence="1">
    <location>
        <begin position="642"/>
        <end position="676"/>
    </location>
</feature>
<reference evidence="3" key="1">
    <citation type="submission" date="2018-01" db="EMBL/GenBank/DDBJ databases">
        <authorList>
            <person name="Mao J.F."/>
        </authorList>
    </citation>
    <scope>NUCLEOTIDE SEQUENCE</scope>
    <source>
        <strain evidence="3">Huo1</strain>
        <tissue evidence="3">Leaf</tissue>
    </source>
</reference>
<sequence length="801" mass="88188">MVVADSPEWLPPGFMVKAEYRSGKKVKYYLNVATGKKYNSKNEVICCAKENNNILLVTPQTKSADDSGPSSITKVDVIAEKTNDSAWLPNGWTVEERSRKSGSTAGLSYKIYTESSTGRKFYSKASVTRYLDNIAHTDIMTKQNNYYPNAATCVKYNSKNEVIHCAEENNNILLVTPKTENADDNGTSSVTKVDAISEKTNDLAWLPSGWTVEERRRKRGSTEGLSYKIYTDPSTGRKFYSKASVTRYLDNIAHTDIMTKQNKIDKVDEPLIDTSLQISPVRNTGSISVNKRKADSLTTIDNVDENVPKQSPQIQSMTNNDAGHEDRRKGNSLVKIDNVGEPFPEMSPQVVSMTNNDGIREKKRRISSFVTVAIEWSTDKDLPDGWIKEIRTSKSGDRIRKDPFYTDPVSGYMFRSKPDALRYLETNDIGSCACKPRKRELDDIKSIENINLSSTPAKLKTQPFLGEESNGDAESSGTKVPAELDTNTLEREQVNQDNSVKSAKIGNKIEPENDVSKKDVRVVAVDAATSSPVADPSTNQQLPESGRRIKTGSRKPKKRRESSSTPTRTSKRLAGSKPEMKINLDLNKPSLRAALRGSTAKVVVASPIAPLKASDISESSNIEPAKEAVEQVVTGMETCQDANQPKEVEKPTPTEGSTIPAEQPGATGTAGTNPFVDGQQSQVSQLCYDFGDSWTNPLEFALKTLTGEFPIEDTLTFPSCLREPLDATFKEADLWLKQSNFDAPVNFQSEFPPHSESSKKQNGVDPSSVSFSGLGFSSCGGFNFQPSTEVGKKDSQTKFNP</sequence>
<protein>
    <recommendedName>
        <fullName evidence="2">MBD domain-containing protein</fullName>
    </recommendedName>
</protein>
<dbReference type="Proteomes" id="UP000298416">
    <property type="component" value="Unassembled WGS sequence"/>
</dbReference>
<dbReference type="Pfam" id="PF01429">
    <property type="entry name" value="MBD"/>
    <property type="match status" value="3"/>
</dbReference>
<feature type="compositionally biased region" description="Basic residues" evidence="1">
    <location>
        <begin position="548"/>
        <end position="560"/>
    </location>
</feature>
<comment type="caution">
    <text evidence="3">The sequence shown here is derived from an EMBL/GenBank/DDBJ whole genome shotgun (WGS) entry which is preliminary data.</text>
</comment>
<evidence type="ECO:0000259" key="2">
    <source>
        <dbReference type="PROSITE" id="PS50982"/>
    </source>
</evidence>
<feature type="domain" description="MBD" evidence="2">
    <location>
        <begin position="78"/>
        <end position="151"/>
    </location>
</feature>
<feature type="region of interest" description="Disordered" evidence="1">
    <location>
        <begin position="527"/>
        <end position="581"/>
    </location>
</feature>
<feature type="region of interest" description="Disordered" evidence="1">
    <location>
        <begin position="300"/>
        <end position="329"/>
    </location>
</feature>
<evidence type="ECO:0000256" key="1">
    <source>
        <dbReference type="SAM" id="MobiDB-lite"/>
    </source>
</evidence>
<feature type="region of interest" description="Disordered" evidence="1">
    <location>
        <begin position="458"/>
        <end position="512"/>
    </location>
</feature>
<evidence type="ECO:0000313" key="3">
    <source>
        <dbReference type="EMBL" id="KAG6399294.1"/>
    </source>
</evidence>
<feature type="domain" description="MBD" evidence="2">
    <location>
        <begin position="196"/>
        <end position="269"/>
    </location>
</feature>
<name>A0A8X8WSH4_SALSN</name>
<dbReference type="EMBL" id="PNBA02000015">
    <property type="protein sequence ID" value="KAG6399294.1"/>
    <property type="molecule type" value="Genomic_DNA"/>
</dbReference>
<dbReference type="PANTHER" id="PTHR34067:SF20">
    <property type="entry name" value="OS08G0206700 PROTEIN"/>
    <property type="match status" value="1"/>
</dbReference>
<dbReference type="AlphaFoldDB" id="A0A8X8WSH4"/>
<keyword evidence="4" id="KW-1185">Reference proteome</keyword>
<organism evidence="3">
    <name type="scientific">Salvia splendens</name>
    <name type="common">Scarlet sage</name>
    <dbReference type="NCBI Taxonomy" id="180675"/>
    <lineage>
        <taxon>Eukaryota</taxon>
        <taxon>Viridiplantae</taxon>
        <taxon>Streptophyta</taxon>
        <taxon>Embryophyta</taxon>
        <taxon>Tracheophyta</taxon>
        <taxon>Spermatophyta</taxon>
        <taxon>Magnoliopsida</taxon>
        <taxon>eudicotyledons</taxon>
        <taxon>Gunneridae</taxon>
        <taxon>Pentapetalae</taxon>
        <taxon>asterids</taxon>
        <taxon>lamiids</taxon>
        <taxon>Lamiales</taxon>
        <taxon>Lamiaceae</taxon>
        <taxon>Nepetoideae</taxon>
        <taxon>Mentheae</taxon>
        <taxon>Salviinae</taxon>
        <taxon>Salvia</taxon>
        <taxon>Salvia subgen. Calosphace</taxon>
        <taxon>core Calosphace</taxon>
    </lineage>
</organism>
<accession>A0A8X8WSH4</accession>
<evidence type="ECO:0000313" key="4">
    <source>
        <dbReference type="Proteomes" id="UP000298416"/>
    </source>
</evidence>
<feature type="domain" description="MBD" evidence="2">
    <location>
        <begin position="372"/>
        <end position="446"/>
    </location>
</feature>
<reference evidence="3" key="2">
    <citation type="submission" date="2020-08" db="EMBL/GenBank/DDBJ databases">
        <title>Plant Genome Project.</title>
        <authorList>
            <person name="Zhang R.-G."/>
        </authorList>
    </citation>
    <scope>NUCLEOTIDE SEQUENCE</scope>
    <source>
        <strain evidence="3">Huo1</strain>
        <tissue evidence="3">Leaf</tissue>
    </source>
</reference>
<dbReference type="PANTHER" id="PTHR34067">
    <property type="entry name" value="OS04G0193200 PROTEIN"/>
    <property type="match status" value="1"/>
</dbReference>
<dbReference type="PROSITE" id="PS50982">
    <property type="entry name" value="MBD"/>
    <property type="match status" value="3"/>
</dbReference>
<gene>
    <name evidence="3" type="ORF">SASPL_140770</name>
</gene>